<accession>A0ABQ6LVT7</accession>
<dbReference type="EMBL" id="BSYJ01000001">
    <property type="protein sequence ID" value="GMG86188.1"/>
    <property type="molecule type" value="Genomic_DNA"/>
</dbReference>
<organism evidence="2 3">
    <name type="scientific">Biformimicrobium ophioploci</name>
    <dbReference type="NCBI Taxonomy" id="3036711"/>
    <lineage>
        <taxon>Bacteria</taxon>
        <taxon>Pseudomonadati</taxon>
        <taxon>Pseudomonadota</taxon>
        <taxon>Gammaproteobacteria</taxon>
        <taxon>Cellvibrionales</taxon>
        <taxon>Microbulbiferaceae</taxon>
        <taxon>Biformimicrobium</taxon>
    </lineage>
</organism>
<gene>
    <name evidence="2" type="ORF">MNKW57_05090</name>
</gene>
<name>A0ABQ6LVT7_9GAMM</name>
<keyword evidence="1" id="KW-0732">Signal</keyword>
<evidence type="ECO:0000313" key="2">
    <source>
        <dbReference type="EMBL" id="GMG86188.1"/>
    </source>
</evidence>
<protein>
    <submittedName>
        <fullName evidence="2">Uncharacterized protein</fullName>
    </submittedName>
</protein>
<feature type="signal peptide" evidence="1">
    <location>
        <begin position="1"/>
        <end position="20"/>
    </location>
</feature>
<comment type="caution">
    <text evidence="2">The sequence shown here is derived from an EMBL/GenBank/DDBJ whole genome shotgun (WGS) entry which is preliminary data.</text>
</comment>
<reference evidence="2 3" key="1">
    <citation type="submission" date="2023-04" db="EMBL/GenBank/DDBJ databases">
        <title>Marinobulbifer ophiurae gen. nov., sp. Nov., isolate from tissue of brittle star Ophioplocus japonicus.</title>
        <authorList>
            <person name="Kawano K."/>
            <person name="Sawayama S."/>
            <person name="Nakagawa S."/>
        </authorList>
    </citation>
    <scope>NUCLEOTIDE SEQUENCE [LARGE SCALE GENOMIC DNA]</scope>
    <source>
        <strain evidence="2 3">NKW57</strain>
    </source>
</reference>
<feature type="chain" id="PRO_5046852520" evidence="1">
    <location>
        <begin position="21"/>
        <end position="190"/>
    </location>
</feature>
<dbReference type="RefSeq" id="WP_285762693.1">
    <property type="nucleotide sequence ID" value="NZ_BSYJ01000001.1"/>
</dbReference>
<proteinExistence type="predicted"/>
<evidence type="ECO:0000313" key="3">
    <source>
        <dbReference type="Proteomes" id="UP001224392"/>
    </source>
</evidence>
<evidence type="ECO:0000256" key="1">
    <source>
        <dbReference type="SAM" id="SignalP"/>
    </source>
</evidence>
<dbReference type="Proteomes" id="UP001224392">
    <property type="component" value="Unassembled WGS sequence"/>
</dbReference>
<sequence length="190" mass="20845">MKTATSVRALLAAFVLVALAYNTVRADTPKTDMEKNVDVRVEKQSDQATKVTVNVDGSQKIFELPELAEGESKTLDVDGDPVEISKSGGVTAIVVAGETIRIPDRHAMHKKQSKKRKIILKQRGEADDILVIARGLNEGQQRAIQEALSDIDLDGRKVRILGGLSGKGMRDVEIEQEIEEEIELEVENSQ</sequence>
<keyword evidence="3" id="KW-1185">Reference proteome</keyword>